<dbReference type="AlphaFoldDB" id="A0A0R2C4P4"/>
<dbReference type="SUPFAM" id="SSF88659">
    <property type="entry name" value="Sigma3 and sigma4 domains of RNA polymerase sigma factors"/>
    <property type="match status" value="1"/>
</dbReference>
<keyword evidence="5" id="KW-0804">Transcription</keyword>
<keyword evidence="8" id="KW-1185">Reference proteome</keyword>
<evidence type="ECO:0000256" key="1">
    <source>
        <dbReference type="ARBA" id="ARBA00010641"/>
    </source>
</evidence>
<protein>
    <recommendedName>
        <fullName evidence="6">RNA polymerase sigma-70 region 2 domain-containing protein</fullName>
    </recommendedName>
</protein>
<dbReference type="STRING" id="1133569.FD21_GL001725"/>
<dbReference type="Pfam" id="PF04542">
    <property type="entry name" value="Sigma70_r2"/>
    <property type="match status" value="1"/>
</dbReference>
<dbReference type="InterPro" id="IPR013325">
    <property type="entry name" value="RNA_pol_sigma_r2"/>
</dbReference>
<dbReference type="PANTHER" id="PTHR43133:SF8">
    <property type="entry name" value="RNA POLYMERASE SIGMA FACTOR HI_1459-RELATED"/>
    <property type="match status" value="1"/>
</dbReference>
<evidence type="ECO:0000256" key="5">
    <source>
        <dbReference type="ARBA" id="ARBA00023163"/>
    </source>
</evidence>
<dbReference type="InterPro" id="IPR039425">
    <property type="entry name" value="RNA_pol_sigma-70-like"/>
</dbReference>
<dbReference type="eggNOG" id="COG1595">
    <property type="taxonomic scope" value="Bacteria"/>
</dbReference>
<dbReference type="InterPro" id="IPR007627">
    <property type="entry name" value="RNA_pol_sigma70_r2"/>
</dbReference>
<dbReference type="Gene3D" id="1.10.1740.10">
    <property type="match status" value="1"/>
</dbReference>
<dbReference type="Gene3D" id="1.10.10.10">
    <property type="entry name" value="Winged helix-like DNA-binding domain superfamily/Winged helix DNA-binding domain"/>
    <property type="match status" value="1"/>
</dbReference>
<gene>
    <name evidence="7" type="ORF">FD21_GL001725</name>
</gene>
<reference evidence="7 8" key="1">
    <citation type="journal article" date="2015" name="Genome Announc.">
        <title>Expanding the biotechnology potential of lactobacilli through comparative genomics of 213 strains and associated genera.</title>
        <authorList>
            <person name="Sun Z."/>
            <person name="Harris H.M."/>
            <person name="McCann A."/>
            <person name="Guo C."/>
            <person name="Argimon S."/>
            <person name="Zhang W."/>
            <person name="Yang X."/>
            <person name="Jeffery I.B."/>
            <person name="Cooney J.C."/>
            <person name="Kagawa T.F."/>
            <person name="Liu W."/>
            <person name="Song Y."/>
            <person name="Salvetti E."/>
            <person name="Wrobel A."/>
            <person name="Rasinkangas P."/>
            <person name="Parkhill J."/>
            <person name="Rea M.C."/>
            <person name="O'Sullivan O."/>
            <person name="Ritari J."/>
            <person name="Douillard F.P."/>
            <person name="Paul Ross R."/>
            <person name="Yang R."/>
            <person name="Briner A.E."/>
            <person name="Felis G.E."/>
            <person name="de Vos W.M."/>
            <person name="Barrangou R."/>
            <person name="Klaenhammer T.R."/>
            <person name="Caufield P.W."/>
            <person name="Cui Y."/>
            <person name="Zhang H."/>
            <person name="O'Toole P.W."/>
        </authorList>
    </citation>
    <scope>NUCLEOTIDE SEQUENCE [LARGE SCALE GENOMIC DNA]</scope>
    <source>
        <strain evidence="7 8">DSM 20605</strain>
    </source>
</reference>
<evidence type="ECO:0000256" key="3">
    <source>
        <dbReference type="ARBA" id="ARBA00023082"/>
    </source>
</evidence>
<keyword evidence="4" id="KW-0238">DNA-binding</keyword>
<dbReference type="SUPFAM" id="SSF88946">
    <property type="entry name" value="Sigma2 domain of RNA polymerase sigma factors"/>
    <property type="match status" value="1"/>
</dbReference>
<name>A0A0R2C4P4_9LACO</name>
<comment type="similarity">
    <text evidence="1">Belongs to the sigma-70 factor family. ECF subfamily.</text>
</comment>
<accession>A0A0R2C4P4</accession>
<dbReference type="GO" id="GO:0016987">
    <property type="term" value="F:sigma factor activity"/>
    <property type="evidence" value="ECO:0007669"/>
    <property type="project" value="UniProtKB-KW"/>
</dbReference>
<dbReference type="InterPro" id="IPR014284">
    <property type="entry name" value="RNA_pol_sigma-70_dom"/>
</dbReference>
<evidence type="ECO:0000259" key="6">
    <source>
        <dbReference type="Pfam" id="PF04542"/>
    </source>
</evidence>
<dbReference type="OrthoDB" id="9784984at2"/>
<evidence type="ECO:0000313" key="8">
    <source>
        <dbReference type="Proteomes" id="UP000051576"/>
    </source>
</evidence>
<sequence>MPLSAYDQLLIDLCHELLGYLRVLGASQQQAEDISQDIFILAWQLELELSPAQLRVYLRKAAKSRLIDHWRHQQRKQHLLTRYGPQAIGQIISDQTETTSLQEQQLRVIFQELNIAELNLLLQRYQQNSSLKEIAQINQTSVAAVKMRLYRLKRKIRRLIGGKSNG</sequence>
<dbReference type="InterPro" id="IPR013324">
    <property type="entry name" value="RNA_pol_sigma_r3/r4-like"/>
</dbReference>
<feature type="domain" description="RNA polymerase sigma-70 region 2" evidence="6">
    <location>
        <begin position="17"/>
        <end position="75"/>
    </location>
</feature>
<keyword evidence="3" id="KW-0731">Sigma factor</keyword>
<dbReference type="RefSeq" id="WP_010579798.1">
    <property type="nucleotide sequence ID" value="NZ_AHYZ01000037.1"/>
</dbReference>
<dbReference type="PANTHER" id="PTHR43133">
    <property type="entry name" value="RNA POLYMERASE ECF-TYPE SIGMA FACTO"/>
    <property type="match status" value="1"/>
</dbReference>
<dbReference type="GO" id="GO:0006352">
    <property type="term" value="P:DNA-templated transcription initiation"/>
    <property type="evidence" value="ECO:0007669"/>
    <property type="project" value="InterPro"/>
</dbReference>
<organism evidence="7 8">
    <name type="scientific">Liquorilactobacillus vini DSM 20605</name>
    <dbReference type="NCBI Taxonomy" id="1133569"/>
    <lineage>
        <taxon>Bacteria</taxon>
        <taxon>Bacillati</taxon>
        <taxon>Bacillota</taxon>
        <taxon>Bacilli</taxon>
        <taxon>Lactobacillales</taxon>
        <taxon>Lactobacillaceae</taxon>
        <taxon>Liquorilactobacillus</taxon>
    </lineage>
</organism>
<dbReference type="PATRIC" id="fig|1133569.4.peg.1869"/>
<dbReference type="InterPro" id="IPR036388">
    <property type="entry name" value="WH-like_DNA-bd_sf"/>
</dbReference>
<dbReference type="GO" id="GO:0003677">
    <property type="term" value="F:DNA binding"/>
    <property type="evidence" value="ECO:0007669"/>
    <property type="project" value="UniProtKB-KW"/>
</dbReference>
<dbReference type="NCBIfam" id="TIGR02937">
    <property type="entry name" value="sigma70-ECF"/>
    <property type="match status" value="1"/>
</dbReference>
<dbReference type="Proteomes" id="UP000051576">
    <property type="component" value="Unassembled WGS sequence"/>
</dbReference>
<evidence type="ECO:0000256" key="4">
    <source>
        <dbReference type="ARBA" id="ARBA00023125"/>
    </source>
</evidence>
<evidence type="ECO:0000313" key="7">
    <source>
        <dbReference type="EMBL" id="KRM85810.1"/>
    </source>
</evidence>
<comment type="caution">
    <text evidence="7">The sequence shown here is derived from an EMBL/GenBank/DDBJ whole genome shotgun (WGS) entry which is preliminary data.</text>
</comment>
<evidence type="ECO:0000256" key="2">
    <source>
        <dbReference type="ARBA" id="ARBA00023015"/>
    </source>
</evidence>
<dbReference type="EMBL" id="AYYX01000059">
    <property type="protein sequence ID" value="KRM85810.1"/>
    <property type="molecule type" value="Genomic_DNA"/>
</dbReference>
<proteinExistence type="inferred from homology"/>
<keyword evidence="2" id="KW-0805">Transcription regulation</keyword>